<protein>
    <recommendedName>
        <fullName evidence="4">Actin-related protein 10</fullName>
    </recommendedName>
</protein>
<evidence type="ECO:0000313" key="3">
    <source>
        <dbReference type="WBParaSite" id="MBELARI_LOCUS8630"/>
    </source>
</evidence>
<evidence type="ECO:0008006" key="4">
    <source>
        <dbReference type="Google" id="ProtNLM"/>
    </source>
</evidence>
<dbReference type="InterPro" id="IPR043129">
    <property type="entry name" value="ATPase_NBD"/>
</dbReference>
<name>A0AAF3JBI8_9BILA</name>
<dbReference type="InterPro" id="IPR004000">
    <property type="entry name" value="Actin"/>
</dbReference>
<keyword evidence="2" id="KW-1185">Reference proteome</keyword>
<proteinExistence type="inferred from homology"/>
<evidence type="ECO:0000313" key="2">
    <source>
        <dbReference type="Proteomes" id="UP000887575"/>
    </source>
</evidence>
<dbReference type="PANTHER" id="PTHR11937">
    <property type="entry name" value="ACTIN"/>
    <property type="match status" value="1"/>
</dbReference>
<dbReference type="WBParaSite" id="MBELARI_LOCUS8630">
    <property type="protein sequence ID" value="MBELARI_LOCUS8630"/>
    <property type="gene ID" value="MBELARI_LOCUS8630"/>
</dbReference>
<dbReference type="Pfam" id="PF00022">
    <property type="entry name" value="Actin"/>
    <property type="match status" value="1"/>
</dbReference>
<accession>A0AAF3JBI8</accession>
<comment type="similarity">
    <text evidence="1">Belongs to the actin family.</text>
</comment>
<dbReference type="Proteomes" id="UP000887575">
    <property type="component" value="Unassembled WGS sequence"/>
</dbReference>
<organism evidence="2 3">
    <name type="scientific">Mesorhabditis belari</name>
    <dbReference type="NCBI Taxonomy" id="2138241"/>
    <lineage>
        <taxon>Eukaryota</taxon>
        <taxon>Metazoa</taxon>
        <taxon>Ecdysozoa</taxon>
        <taxon>Nematoda</taxon>
        <taxon>Chromadorea</taxon>
        <taxon>Rhabditida</taxon>
        <taxon>Rhabditina</taxon>
        <taxon>Rhabditomorpha</taxon>
        <taxon>Rhabditoidea</taxon>
        <taxon>Rhabditidae</taxon>
        <taxon>Mesorhabditinae</taxon>
        <taxon>Mesorhabditis</taxon>
    </lineage>
</organism>
<dbReference type="Gene3D" id="3.90.640.10">
    <property type="entry name" value="Actin, Chain A, domain 4"/>
    <property type="match status" value="1"/>
</dbReference>
<dbReference type="AlphaFoldDB" id="A0AAF3JBI8"/>
<reference evidence="3" key="1">
    <citation type="submission" date="2024-02" db="UniProtKB">
        <authorList>
            <consortium name="WormBaseParasite"/>
        </authorList>
    </citation>
    <scope>IDENTIFICATION</scope>
</reference>
<dbReference type="Gene3D" id="3.30.420.40">
    <property type="match status" value="2"/>
</dbReference>
<dbReference type="SUPFAM" id="SSF53067">
    <property type="entry name" value="Actin-like ATPase domain"/>
    <property type="match status" value="2"/>
</dbReference>
<evidence type="ECO:0000256" key="1">
    <source>
        <dbReference type="RuleBase" id="RU000487"/>
    </source>
</evidence>
<sequence length="412" mass="46262">MANDSDLERIQRSDSSMSRQSVALSSLSLTSAVVNTAKPPIVLSIGSRIIRCGVAGEFEPRYSILTKELCPNATIDQLSTKDGLKIAESLLKRIFFDIMTIDLRGGRVLIVESPFCPTNVRNVLCQTLMEKLDVGQVSFAPSPLMATLPFNILTAFVLEVGHSEVLAMPINENVTMISQCYLSQRTGRAVFERAAQLLRIHARVEENGQQRELSDQEWSQHGENFAEKFVEQYAFCTTRTRATEIKEKGNEVVLQPRTAEARIRFGALMVMVPGFVRETVFEVFFDEDDPENFTDPSIPKMVHNAILRCPIDMRRKFFESLLVCGGLARATGFLSRLKEEIIAISTKKSTICGMEPKFFHFKEAKAEPMLGWIGGSLLAACQYSLQIRSISRDDWNKTKRVPDWTDFISEAA</sequence>
<dbReference type="SMART" id="SM00268">
    <property type="entry name" value="ACTIN"/>
    <property type="match status" value="1"/>
</dbReference>